<dbReference type="EMBL" id="JAUJDW010000079">
    <property type="protein sequence ID" value="KAK0640543.1"/>
    <property type="molecule type" value="Genomic_DNA"/>
</dbReference>
<protein>
    <recommendedName>
        <fullName evidence="2">Arrestin-like N-terminal domain-containing protein</fullName>
    </recommendedName>
</protein>
<evidence type="ECO:0000313" key="4">
    <source>
        <dbReference type="Proteomes" id="UP001175001"/>
    </source>
</evidence>
<comment type="caution">
    <text evidence="3">The sequence shown here is derived from an EMBL/GenBank/DDBJ whole genome shotgun (WGS) entry which is preliminary data.</text>
</comment>
<organism evidence="3 4">
    <name type="scientific">Lasiodiplodia hormozganensis</name>
    <dbReference type="NCBI Taxonomy" id="869390"/>
    <lineage>
        <taxon>Eukaryota</taxon>
        <taxon>Fungi</taxon>
        <taxon>Dikarya</taxon>
        <taxon>Ascomycota</taxon>
        <taxon>Pezizomycotina</taxon>
        <taxon>Dothideomycetes</taxon>
        <taxon>Dothideomycetes incertae sedis</taxon>
        <taxon>Botryosphaeriales</taxon>
        <taxon>Botryosphaeriaceae</taxon>
        <taxon>Lasiodiplodia</taxon>
    </lineage>
</organism>
<evidence type="ECO:0000259" key="2">
    <source>
        <dbReference type="Pfam" id="PF00339"/>
    </source>
</evidence>
<gene>
    <name evidence="3" type="ORF">DIS24_g9247</name>
</gene>
<evidence type="ECO:0000313" key="3">
    <source>
        <dbReference type="EMBL" id="KAK0640543.1"/>
    </source>
</evidence>
<proteinExistence type="predicted"/>
<evidence type="ECO:0000256" key="1">
    <source>
        <dbReference type="SAM" id="MobiDB-lite"/>
    </source>
</evidence>
<name>A0AA39XUM5_9PEZI</name>
<dbReference type="InterPro" id="IPR011021">
    <property type="entry name" value="Arrestin-like_N"/>
</dbReference>
<dbReference type="Pfam" id="PF00339">
    <property type="entry name" value="Arrestin_N"/>
    <property type="match status" value="1"/>
</dbReference>
<reference evidence="3" key="1">
    <citation type="submission" date="2023-06" db="EMBL/GenBank/DDBJ databases">
        <title>Multi-omics analyses reveal the molecular pathogenesis toolkit of Lasiodiplodia hormozganensis, a cross-kingdom pathogen.</title>
        <authorList>
            <person name="Felix C."/>
            <person name="Meneses R."/>
            <person name="Goncalves M.F.M."/>
            <person name="Tilleman L."/>
            <person name="Duarte A.S."/>
            <person name="Jorrin-Novo J.V."/>
            <person name="Van De Peer Y."/>
            <person name="Deforce D."/>
            <person name="Van Nieuwerburgh F."/>
            <person name="Esteves A.C."/>
            <person name="Alves A."/>
        </authorList>
    </citation>
    <scope>NUCLEOTIDE SEQUENCE</scope>
    <source>
        <strain evidence="3">CBS 339.90</strain>
    </source>
</reference>
<feature type="domain" description="Arrestin-like N-terminal" evidence="2">
    <location>
        <begin position="19"/>
        <end position="122"/>
    </location>
</feature>
<dbReference type="CDD" id="cd22952">
    <property type="entry name" value="ART10-like"/>
    <property type="match status" value="1"/>
</dbReference>
<sequence length="449" mass="49410">MNLSRPPDRPLQLHIDGSDNPNRVYSNNDVVSGVVKVDTRQKIESVSISFSGTATARLTRIHASGIGSAHQTCEGRSTLFRYHERLFETGNSSAAAIESYAANREGPFVSFPFRFRFPSTAQCHDTSSRRAMNALEPNPNFEREPGHPLPPSMSAEVDTHYQSVQYLVEARMTTTALKIFSGSKEDREMVRFVPSCLNPAAAQSPNFVERAVTLKRHSKQLDPSYEPHGKLREKLKEVLPASSSDPFASFTVVTRAPATTRSGAQELPIFFSVSHGERSPELVEPPPLYLTRFCVALTAVDKARVKYTGLQGSEITGRRMHDITLAERRWGEAEDAPQLDAGGGEEVALASLTEEGKLVVSKGVRPSFKTYGLARSYALRVKLWIECAGKTFEVEGAGHEILVLPWPDLRGEGDAGTVEVEREQDEMVVEGAPPPYEAVHDGPSPMGRF</sequence>
<dbReference type="AlphaFoldDB" id="A0AA39XUM5"/>
<dbReference type="InterPro" id="IPR014752">
    <property type="entry name" value="Arrestin-like_C"/>
</dbReference>
<dbReference type="Gene3D" id="2.60.40.640">
    <property type="match status" value="1"/>
</dbReference>
<feature type="region of interest" description="Disordered" evidence="1">
    <location>
        <begin position="430"/>
        <end position="449"/>
    </location>
</feature>
<dbReference type="Proteomes" id="UP001175001">
    <property type="component" value="Unassembled WGS sequence"/>
</dbReference>
<keyword evidence="4" id="KW-1185">Reference proteome</keyword>
<accession>A0AA39XUM5</accession>